<evidence type="ECO:0000313" key="2">
    <source>
        <dbReference type="EMBL" id="BAD23063.1"/>
    </source>
</evidence>
<reference evidence="3" key="1">
    <citation type="journal article" date="2005" name="Nature">
        <title>The map-based sequence of the rice genome.</title>
        <authorList>
            <consortium name="International rice genome sequencing project (IRGSP)"/>
            <person name="Matsumoto T."/>
            <person name="Wu J."/>
            <person name="Kanamori H."/>
            <person name="Katayose Y."/>
            <person name="Fujisawa M."/>
            <person name="Namiki N."/>
            <person name="Mizuno H."/>
            <person name="Yamamoto K."/>
            <person name="Antonio B.A."/>
            <person name="Baba T."/>
            <person name="Sakata K."/>
            <person name="Nagamura Y."/>
            <person name="Aoki H."/>
            <person name="Arikawa K."/>
            <person name="Arita K."/>
            <person name="Bito T."/>
            <person name="Chiden Y."/>
            <person name="Fujitsuka N."/>
            <person name="Fukunaka R."/>
            <person name="Hamada M."/>
            <person name="Harada C."/>
            <person name="Hayashi A."/>
            <person name="Hijishita S."/>
            <person name="Honda M."/>
            <person name="Hosokawa S."/>
            <person name="Ichikawa Y."/>
            <person name="Idonuma A."/>
            <person name="Iijima M."/>
            <person name="Ikeda M."/>
            <person name="Ikeno M."/>
            <person name="Ito K."/>
            <person name="Ito S."/>
            <person name="Ito T."/>
            <person name="Ito Y."/>
            <person name="Ito Y."/>
            <person name="Iwabuchi A."/>
            <person name="Kamiya K."/>
            <person name="Karasawa W."/>
            <person name="Kurita K."/>
            <person name="Katagiri S."/>
            <person name="Kikuta A."/>
            <person name="Kobayashi H."/>
            <person name="Kobayashi N."/>
            <person name="Machita K."/>
            <person name="Maehara T."/>
            <person name="Masukawa M."/>
            <person name="Mizubayashi T."/>
            <person name="Mukai Y."/>
            <person name="Nagasaki H."/>
            <person name="Nagata Y."/>
            <person name="Naito S."/>
            <person name="Nakashima M."/>
            <person name="Nakama Y."/>
            <person name="Nakamichi Y."/>
            <person name="Nakamura M."/>
            <person name="Meguro A."/>
            <person name="Negishi M."/>
            <person name="Ohta I."/>
            <person name="Ohta T."/>
            <person name="Okamoto M."/>
            <person name="Ono N."/>
            <person name="Saji S."/>
            <person name="Sakaguchi M."/>
            <person name="Sakai K."/>
            <person name="Shibata M."/>
            <person name="Shimokawa T."/>
            <person name="Song J."/>
            <person name="Takazaki Y."/>
            <person name="Terasawa K."/>
            <person name="Tsugane M."/>
            <person name="Tsuji K."/>
            <person name="Ueda S."/>
            <person name="Waki K."/>
            <person name="Yamagata H."/>
            <person name="Yamamoto M."/>
            <person name="Yamamoto S."/>
            <person name="Yamane H."/>
            <person name="Yoshiki S."/>
            <person name="Yoshihara R."/>
            <person name="Yukawa K."/>
            <person name="Zhong H."/>
            <person name="Yano M."/>
            <person name="Yuan Q."/>
            <person name="Ouyang S."/>
            <person name="Liu J."/>
            <person name="Jones K.M."/>
            <person name="Gansberger K."/>
            <person name="Moffat K."/>
            <person name="Hill J."/>
            <person name="Bera J."/>
            <person name="Fadrosh D."/>
            <person name="Jin S."/>
            <person name="Johri S."/>
            <person name="Kim M."/>
            <person name="Overton L."/>
            <person name="Reardon M."/>
            <person name="Tsitrin T."/>
            <person name="Vuong H."/>
            <person name="Weaver B."/>
            <person name="Ciecko A."/>
            <person name="Tallon L."/>
            <person name="Jackson J."/>
            <person name="Pai G."/>
            <person name="Aken S.V."/>
            <person name="Utterback T."/>
            <person name="Reidmuller S."/>
            <person name="Feldblyum T."/>
            <person name="Hsiao J."/>
            <person name="Zismann V."/>
            <person name="Iobst S."/>
            <person name="de Vazeille A.R."/>
            <person name="Buell C.R."/>
            <person name="Ying K."/>
            <person name="Li Y."/>
            <person name="Lu T."/>
            <person name="Huang Y."/>
            <person name="Zhao Q."/>
            <person name="Feng Q."/>
            <person name="Zhang L."/>
            <person name="Zhu J."/>
            <person name="Weng Q."/>
            <person name="Mu J."/>
            <person name="Lu Y."/>
            <person name="Fan D."/>
            <person name="Liu Y."/>
            <person name="Guan J."/>
            <person name="Zhang Y."/>
            <person name="Yu S."/>
            <person name="Liu X."/>
            <person name="Zhang Y."/>
            <person name="Hong G."/>
            <person name="Han B."/>
            <person name="Choisne N."/>
            <person name="Demange N."/>
            <person name="Orjeda G."/>
            <person name="Samain S."/>
            <person name="Cattolico L."/>
            <person name="Pelletier E."/>
            <person name="Couloux A."/>
            <person name="Segurens B."/>
            <person name="Wincker P."/>
            <person name="D'Hont A."/>
            <person name="Scarpelli C."/>
            <person name="Weissenbach J."/>
            <person name="Salanoubat M."/>
            <person name="Quetier F."/>
            <person name="Yu Y."/>
            <person name="Kim H.R."/>
            <person name="Rambo T."/>
            <person name="Currie J."/>
            <person name="Collura K."/>
            <person name="Luo M."/>
            <person name="Yang T."/>
            <person name="Ammiraju J.S.S."/>
            <person name="Engler F."/>
            <person name="Soderlund C."/>
            <person name="Wing R.A."/>
            <person name="Palmer L.E."/>
            <person name="de la Bastide M."/>
            <person name="Spiegel L."/>
            <person name="Nascimento L."/>
            <person name="Zutavern T."/>
            <person name="O'Shaughnessy A."/>
            <person name="Dike S."/>
            <person name="Dedhia N."/>
            <person name="Preston R."/>
            <person name="Balija V."/>
            <person name="McCombie W.R."/>
            <person name="Chow T."/>
            <person name="Chen H."/>
            <person name="Chung M."/>
            <person name="Chen C."/>
            <person name="Shaw J."/>
            <person name="Wu H."/>
            <person name="Hsiao K."/>
            <person name="Chao Y."/>
            <person name="Chu M."/>
            <person name="Cheng C."/>
            <person name="Hour A."/>
            <person name="Lee P."/>
            <person name="Lin S."/>
            <person name="Lin Y."/>
            <person name="Liou J."/>
            <person name="Liu S."/>
            <person name="Hsing Y."/>
            <person name="Raghuvanshi S."/>
            <person name="Mohanty A."/>
            <person name="Bharti A.K."/>
            <person name="Gaur A."/>
            <person name="Gupta V."/>
            <person name="Kumar D."/>
            <person name="Ravi V."/>
            <person name="Vij S."/>
            <person name="Kapur A."/>
            <person name="Khurana P."/>
            <person name="Khurana P."/>
            <person name="Khurana J.P."/>
            <person name="Tyagi A.K."/>
            <person name="Gaikwad K."/>
            <person name="Singh A."/>
            <person name="Dalal V."/>
            <person name="Srivastava S."/>
            <person name="Dixit A."/>
            <person name="Pal A.K."/>
            <person name="Ghazi I.A."/>
            <person name="Yadav M."/>
            <person name="Pandit A."/>
            <person name="Bhargava A."/>
            <person name="Sureshbabu K."/>
            <person name="Batra K."/>
            <person name="Sharma T.R."/>
            <person name="Mohapatra T."/>
            <person name="Singh N.K."/>
            <person name="Messing J."/>
            <person name="Nelson A.B."/>
            <person name="Fuks G."/>
            <person name="Kavchok S."/>
            <person name="Keizer G."/>
            <person name="Linton E."/>
            <person name="Llaca V."/>
            <person name="Song R."/>
            <person name="Tanyolac B."/>
            <person name="Young S."/>
            <person name="Ho-Il K."/>
            <person name="Hahn J.H."/>
            <person name="Sangsakoo G."/>
            <person name="Vanavichit A."/>
            <person name="de Mattos Luiz.A.T."/>
            <person name="Zimmer P.D."/>
            <person name="Malone G."/>
            <person name="Dellagostin O."/>
            <person name="de Oliveira A.C."/>
            <person name="Bevan M."/>
            <person name="Bancroft I."/>
            <person name="Minx P."/>
            <person name="Cordum H."/>
            <person name="Wilson R."/>
            <person name="Cheng Z."/>
            <person name="Jin W."/>
            <person name="Jiang J."/>
            <person name="Leong S.A."/>
            <person name="Iwama H."/>
            <person name="Gojobori T."/>
            <person name="Itoh T."/>
            <person name="Niimura Y."/>
            <person name="Fujii Y."/>
            <person name="Habara T."/>
            <person name="Sakai H."/>
            <person name="Sato Y."/>
            <person name="Wilson G."/>
            <person name="Kumar K."/>
            <person name="McCouch S."/>
            <person name="Juretic N."/>
            <person name="Hoen D."/>
            <person name="Wright S."/>
            <person name="Bruskiewich R."/>
            <person name="Bureau T."/>
            <person name="Miyao A."/>
            <person name="Hirochika H."/>
            <person name="Nishikawa T."/>
            <person name="Kadowaki K."/>
            <person name="Sugiura M."/>
            <person name="Burr B."/>
            <person name="Sasaki T."/>
        </authorList>
    </citation>
    <scope>NUCLEOTIDE SEQUENCE [LARGE SCALE GENOMIC DNA]</scope>
    <source>
        <strain evidence="3">cv. Nipponbare</strain>
    </source>
</reference>
<dbReference type="AlphaFoldDB" id="Q6K7P9"/>
<evidence type="ECO:0000256" key="1">
    <source>
        <dbReference type="SAM" id="MobiDB-lite"/>
    </source>
</evidence>
<accession>Q6K7P9</accession>
<gene>
    <name evidence="2" type="primary">P0452F04.35</name>
</gene>
<feature type="compositionally biased region" description="Basic and acidic residues" evidence="1">
    <location>
        <begin position="1"/>
        <end position="18"/>
    </location>
</feature>
<dbReference type="EMBL" id="AP004776">
    <property type="protein sequence ID" value="BAD23063.1"/>
    <property type="molecule type" value="Genomic_DNA"/>
</dbReference>
<proteinExistence type="predicted"/>
<feature type="region of interest" description="Disordered" evidence="1">
    <location>
        <begin position="1"/>
        <end position="29"/>
    </location>
</feature>
<protein>
    <submittedName>
        <fullName evidence="2">Uncharacterized protein</fullName>
    </submittedName>
</protein>
<organism evidence="2 3">
    <name type="scientific">Oryza sativa subsp. japonica</name>
    <name type="common">Rice</name>
    <dbReference type="NCBI Taxonomy" id="39947"/>
    <lineage>
        <taxon>Eukaryota</taxon>
        <taxon>Viridiplantae</taxon>
        <taxon>Streptophyta</taxon>
        <taxon>Embryophyta</taxon>
        <taxon>Tracheophyta</taxon>
        <taxon>Spermatophyta</taxon>
        <taxon>Magnoliopsida</taxon>
        <taxon>Liliopsida</taxon>
        <taxon>Poales</taxon>
        <taxon>Poaceae</taxon>
        <taxon>BOP clade</taxon>
        <taxon>Oryzoideae</taxon>
        <taxon>Oryzeae</taxon>
        <taxon>Oryzinae</taxon>
        <taxon>Oryza</taxon>
        <taxon>Oryza sativa</taxon>
    </lineage>
</organism>
<evidence type="ECO:0000313" key="3">
    <source>
        <dbReference type="Proteomes" id="UP000000763"/>
    </source>
</evidence>
<dbReference type="Proteomes" id="UP000000763">
    <property type="component" value="Chromosome 2"/>
</dbReference>
<reference evidence="3" key="2">
    <citation type="journal article" date="2008" name="Nucleic Acids Res.">
        <title>The rice annotation project database (RAP-DB): 2008 update.</title>
        <authorList>
            <consortium name="The rice annotation project (RAP)"/>
        </authorList>
    </citation>
    <scope>GENOME REANNOTATION</scope>
    <source>
        <strain evidence="3">cv. Nipponbare</strain>
    </source>
</reference>
<name>Q6K7P9_ORYSJ</name>
<sequence>MEITKSENTRRKVPRLAESRSMNGAKRNGGEVWGRVRTRLGLSCSSPSADFADWWLAARKSVAKVDRKTFDAGVILVTWLIWKERNARVFEGIEATILHLCSAMGDEWETWIAADCSNSVLSERLEEVVGDSEKEIVKYGYADAYR</sequence>